<feature type="binding site" evidence="9">
    <location>
        <position position="372"/>
    </location>
    <ligand>
        <name>beta-nicotinamide D-ribonucleotide</name>
        <dbReference type="ChEBI" id="CHEBI:14649"/>
    </ligand>
</feature>
<dbReference type="PIRSF" id="PIRSF005943">
    <property type="entry name" value="NMPRT"/>
    <property type="match status" value="1"/>
</dbReference>
<dbReference type="AlphaFoldDB" id="A0A015K076"/>
<feature type="binding site" evidence="9">
    <location>
        <position position="191"/>
    </location>
    <ligand>
        <name>diphosphate</name>
        <dbReference type="ChEBI" id="CHEBI:33019"/>
    </ligand>
</feature>
<dbReference type="STRING" id="1432141.A0A015K076"/>
<feature type="binding site" evidence="9">
    <location>
        <begin position="341"/>
        <end position="342"/>
    </location>
    <ligand>
        <name>beta-nicotinamide D-ribonucleotide</name>
        <dbReference type="ChEBI" id="CHEBI:14649"/>
    </ligand>
</feature>
<comment type="catalytic activity">
    <reaction evidence="8">
        <text>beta-nicotinamide D-ribonucleotide + diphosphate = 5-phospho-alpha-D-ribose 1-diphosphate + nicotinamide + H(+)</text>
        <dbReference type="Rhea" id="RHEA:16149"/>
        <dbReference type="ChEBI" id="CHEBI:14649"/>
        <dbReference type="ChEBI" id="CHEBI:15378"/>
        <dbReference type="ChEBI" id="CHEBI:17154"/>
        <dbReference type="ChEBI" id="CHEBI:33019"/>
        <dbReference type="ChEBI" id="CHEBI:58017"/>
        <dbReference type="EC" id="2.4.2.12"/>
    </reaction>
    <physiologicalReaction direction="right-to-left" evidence="8">
        <dbReference type="Rhea" id="RHEA:16151"/>
    </physiologicalReaction>
</comment>
<evidence type="ECO:0000256" key="6">
    <source>
        <dbReference type="ARBA" id="ARBA00035024"/>
    </source>
</evidence>
<dbReference type="InterPro" id="IPR041529">
    <property type="entry name" value="DUF5598"/>
</dbReference>
<dbReference type="OMA" id="TFGFAMK"/>
<dbReference type="SMR" id="A0A015K076"/>
<comment type="pathway">
    <text evidence="5">Cofactor biosynthesis; NAD(+) biosynthesis; nicotinamide D-ribonucleotide from 5-phospho-alpha-D-ribose 1-diphosphate and nicotinamide: step 1/1.</text>
</comment>
<evidence type="ECO:0000256" key="1">
    <source>
        <dbReference type="ARBA" id="ARBA00010897"/>
    </source>
</evidence>
<reference evidence="12 13" key="1">
    <citation type="submission" date="2014-02" db="EMBL/GenBank/DDBJ databases">
        <title>Single nucleus genome sequencing reveals high similarity among nuclei of an endomycorrhizal fungus.</title>
        <authorList>
            <person name="Lin K."/>
            <person name="Geurts R."/>
            <person name="Zhang Z."/>
            <person name="Limpens E."/>
            <person name="Saunders D.G."/>
            <person name="Mu D."/>
            <person name="Pang E."/>
            <person name="Cao H."/>
            <person name="Cha H."/>
            <person name="Lin T."/>
            <person name="Zhou Q."/>
            <person name="Shang Y."/>
            <person name="Li Y."/>
            <person name="Ivanov S."/>
            <person name="Sharma T."/>
            <person name="Velzen R.V."/>
            <person name="Ruijter N.D."/>
            <person name="Aanen D.K."/>
            <person name="Win J."/>
            <person name="Kamoun S."/>
            <person name="Bisseling T."/>
            <person name="Huang S."/>
        </authorList>
    </citation>
    <scope>NUCLEOTIDE SEQUENCE [LARGE SCALE GENOMIC DNA]</scope>
    <source>
        <strain evidence="13">DAOM197198w</strain>
    </source>
</reference>
<proteinExistence type="inferred from homology"/>
<dbReference type="InterPro" id="IPR041525">
    <property type="entry name" value="N/Namide_PRibTrfase"/>
</dbReference>
<evidence type="ECO:0000256" key="5">
    <source>
        <dbReference type="ARBA" id="ARBA00035007"/>
    </source>
</evidence>
<feature type="domain" description="Nicotinamide phosphoribosyltransferase N-terminal" evidence="11">
    <location>
        <begin position="9"/>
        <end position="110"/>
    </location>
</feature>
<accession>A0A015K076</accession>
<sequence length="504" mass="56407">MSGFRGLPLLVMTDSYKPSHSLLFPDSVKSVAYGEFRKSYDNDKEDTRVLFCGIRYIIENYIAIKWTQKDVDLAEKFFSTHNAGFTPFPFPKDLFLKFIKENDGYFPVKIEALPEGTSCHVHTPVFQITAEKEYSSLVTFLETQLTMVWYPTTVATLSRRARDRIEKAYQETVDDDGYWSLESRLHDFGFRGTTCIEQSIIGGSAHLLNFSGTDTMSAAYYVQFTLNNGNPIATSIPATEHSIMTAYKSEREAMLQVINQYGSGAYSCVMDSYDYSNALNKILPSISKQKNEKGGYMVLRPDSGDPVEAVLMALKAADEVFGSDVNKKGYKVIRGAGVIQGDAITISSLEKILKAIKEAGYSAQNVAYGMGGGLLQKLNRDTMSFATKLSHLTYSDGEARDIMKTPKSDTGKISLPGEFGVIKNKEGVPIVHPKENCLENDPKNLLKVVYDHGKVCEWEDFDTIRKRVAKEWPSLPPTYDNISPELKVKIGKVVQEIKERQKNS</sequence>
<feature type="binding site" evidence="9">
    <location>
        <begin position="300"/>
        <end position="302"/>
    </location>
    <ligand>
        <name>beta-nicotinamide D-ribonucleotide</name>
        <dbReference type="ChEBI" id="CHEBI:14649"/>
    </ligand>
</feature>
<protein>
    <recommendedName>
        <fullName evidence="7">Nicotinamide phosphoribosyltransferase</fullName>
        <ecNumber evidence="6">2.4.2.12</ecNumber>
    </recommendedName>
</protein>
<dbReference type="PANTHER" id="PTHR43816:SF1">
    <property type="entry name" value="NICOTINAMIDE PHOSPHORIBOSYLTRANSFERASE"/>
    <property type="match status" value="1"/>
</dbReference>
<organism evidence="12 13">
    <name type="scientific">Rhizophagus irregularis (strain DAOM 197198w)</name>
    <name type="common">Glomus intraradices</name>
    <dbReference type="NCBI Taxonomy" id="1432141"/>
    <lineage>
        <taxon>Eukaryota</taxon>
        <taxon>Fungi</taxon>
        <taxon>Fungi incertae sedis</taxon>
        <taxon>Mucoromycota</taxon>
        <taxon>Glomeromycotina</taxon>
        <taxon>Glomeromycetes</taxon>
        <taxon>Glomerales</taxon>
        <taxon>Glomeraceae</taxon>
        <taxon>Rhizophagus</taxon>
    </lineage>
</organism>
<evidence type="ECO:0000256" key="4">
    <source>
        <dbReference type="ARBA" id="ARBA00022679"/>
    </source>
</evidence>
<dbReference type="HOGENOM" id="CLU_012550_0_0_1"/>
<feature type="binding site" evidence="9">
    <location>
        <position position="214"/>
    </location>
    <ligand>
        <name>beta-nicotinamide D-ribonucleotide</name>
        <dbReference type="ChEBI" id="CHEBI:14649"/>
    </ligand>
</feature>
<dbReference type="InterPro" id="IPR036068">
    <property type="entry name" value="Nicotinate_pribotase-like_C"/>
</dbReference>
<evidence type="ECO:0000256" key="8">
    <source>
        <dbReference type="ARBA" id="ARBA00047835"/>
    </source>
</evidence>
<feature type="domain" description="Nicotinate/nicotinamide phosphoribosyltransferase" evidence="10">
    <location>
        <begin position="184"/>
        <end position="453"/>
    </location>
</feature>
<evidence type="ECO:0000313" key="12">
    <source>
        <dbReference type="EMBL" id="EXX75132.1"/>
    </source>
</evidence>
<dbReference type="Pfam" id="PF04095">
    <property type="entry name" value="NAPRTase"/>
    <property type="match status" value="1"/>
</dbReference>
<dbReference type="OrthoDB" id="193380at2759"/>
<evidence type="ECO:0000313" key="13">
    <source>
        <dbReference type="Proteomes" id="UP000022910"/>
    </source>
</evidence>
<evidence type="ECO:0000256" key="2">
    <source>
        <dbReference type="ARBA" id="ARBA00022642"/>
    </source>
</evidence>
<evidence type="ECO:0000259" key="11">
    <source>
        <dbReference type="Pfam" id="PF18127"/>
    </source>
</evidence>
<keyword evidence="4" id="KW-0808">Transferase</keyword>
<comment type="caution">
    <text evidence="12">The sequence shown here is derived from an EMBL/GenBank/DDBJ whole genome shotgun (WGS) entry which is preliminary data.</text>
</comment>
<dbReference type="InterPro" id="IPR016471">
    <property type="entry name" value="Nicotinamide_PRibTrfase"/>
</dbReference>
<keyword evidence="13" id="KW-1185">Reference proteome</keyword>
<dbReference type="GO" id="GO:0047280">
    <property type="term" value="F:nicotinamide phosphoribosyltransferase activity"/>
    <property type="evidence" value="ECO:0007669"/>
    <property type="project" value="UniProtKB-EC"/>
</dbReference>
<feature type="binding site" evidence="9">
    <location>
        <position position="380"/>
    </location>
    <ligand>
        <name>beta-nicotinamide D-ribonucleotide</name>
        <dbReference type="ChEBI" id="CHEBI:14649"/>
    </ligand>
</feature>
<evidence type="ECO:0000256" key="9">
    <source>
        <dbReference type="PIRSR" id="PIRSR005943-1"/>
    </source>
</evidence>
<gene>
    <name evidence="12" type="ORF">RirG_044500</name>
</gene>
<dbReference type="SUPFAM" id="SSF51690">
    <property type="entry name" value="Nicotinate/Quinolinate PRTase C-terminal domain-like"/>
    <property type="match status" value="1"/>
</dbReference>
<keyword evidence="2" id="KW-0662">Pyridine nucleotide biosynthesis</keyword>
<name>A0A015K076_RHIIW</name>
<evidence type="ECO:0000256" key="3">
    <source>
        <dbReference type="ARBA" id="ARBA00022676"/>
    </source>
</evidence>
<keyword evidence="3" id="KW-0328">Glycosyltransferase</keyword>
<evidence type="ECO:0000259" key="10">
    <source>
        <dbReference type="Pfam" id="PF04095"/>
    </source>
</evidence>
<dbReference type="Proteomes" id="UP000022910">
    <property type="component" value="Unassembled WGS sequence"/>
</dbReference>
<dbReference type="GO" id="GO:0009435">
    <property type="term" value="P:NAD+ biosynthetic process"/>
    <property type="evidence" value="ECO:0007669"/>
    <property type="project" value="UniProtKB-UniPathway"/>
</dbReference>
<dbReference type="Pfam" id="PF18127">
    <property type="entry name" value="NAMPT_N"/>
    <property type="match status" value="1"/>
</dbReference>
<comment type="similarity">
    <text evidence="1">Belongs to the NAPRTase family.</text>
</comment>
<dbReference type="InterPro" id="IPR013785">
    <property type="entry name" value="Aldolase_TIM"/>
</dbReference>
<feature type="binding site" evidence="9">
    <location>
        <position position="241"/>
    </location>
    <ligand>
        <name>diphosphate</name>
        <dbReference type="ChEBI" id="CHEBI:33019"/>
    </ligand>
</feature>
<dbReference type="UniPathway" id="UPA00253"/>
<dbReference type="PANTHER" id="PTHR43816">
    <property type="entry name" value="NICOTINAMIDE PHOSPHORIBOSYLTRANSFERASE"/>
    <property type="match status" value="1"/>
</dbReference>
<dbReference type="Gene3D" id="3.20.20.70">
    <property type="entry name" value="Aldolase class I"/>
    <property type="match status" value="1"/>
</dbReference>
<evidence type="ECO:0000256" key="7">
    <source>
        <dbReference type="ARBA" id="ARBA00035036"/>
    </source>
</evidence>
<dbReference type="EMBL" id="JEMT01012542">
    <property type="protein sequence ID" value="EXX75132.1"/>
    <property type="molecule type" value="Genomic_DNA"/>
</dbReference>
<dbReference type="NCBIfam" id="NF006629">
    <property type="entry name" value="PRK09198.1"/>
    <property type="match status" value="1"/>
</dbReference>
<feature type="binding site" evidence="9">
    <location>
        <position position="300"/>
    </location>
    <ligand>
        <name>diphosphate</name>
        <dbReference type="ChEBI" id="CHEBI:33019"/>
    </ligand>
</feature>
<dbReference type="EC" id="2.4.2.12" evidence="6"/>